<protein>
    <submittedName>
        <fullName evidence="3">Tripartite tricarboxylate transporter substrate binding protein</fullName>
    </submittedName>
</protein>
<dbReference type="Proteomes" id="UP000600101">
    <property type="component" value="Unassembled WGS sequence"/>
</dbReference>
<evidence type="ECO:0000256" key="1">
    <source>
        <dbReference type="ARBA" id="ARBA00006987"/>
    </source>
</evidence>
<dbReference type="CDD" id="cd07012">
    <property type="entry name" value="PBP2_Bug_TTT"/>
    <property type="match status" value="1"/>
</dbReference>
<evidence type="ECO:0000256" key="2">
    <source>
        <dbReference type="SAM" id="SignalP"/>
    </source>
</evidence>
<dbReference type="EMBL" id="JACOMF010000003">
    <property type="protein sequence ID" value="MBC4014417.1"/>
    <property type="molecule type" value="Genomic_DNA"/>
</dbReference>
<dbReference type="InterPro" id="IPR005064">
    <property type="entry name" value="BUG"/>
</dbReference>
<organism evidence="3 4">
    <name type="scientific">Siccirubricoccus deserti</name>
    <dbReference type="NCBI Taxonomy" id="2013562"/>
    <lineage>
        <taxon>Bacteria</taxon>
        <taxon>Pseudomonadati</taxon>
        <taxon>Pseudomonadota</taxon>
        <taxon>Alphaproteobacteria</taxon>
        <taxon>Acetobacterales</taxon>
        <taxon>Roseomonadaceae</taxon>
        <taxon>Siccirubricoccus</taxon>
    </lineage>
</organism>
<keyword evidence="4" id="KW-1185">Reference proteome</keyword>
<feature type="chain" id="PRO_5040817579" evidence="2">
    <location>
        <begin position="25"/>
        <end position="325"/>
    </location>
</feature>
<feature type="signal peptide" evidence="2">
    <location>
        <begin position="1"/>
        <end position="24"/>
    </location>
</feature>
<evidence type="ECO:0000313" key="3">
    <source>
        <dbReference type="EMBL" id="MBC4014417.1"/>
    </source>
</evidence>
<name>A0A9X0QXG9_9PROT</name>
<sequence>MIGIGRRGALLGAPLALAALPRRAAAQAFPSRQIRIIVGFASGGANDIMARLVAAKLTDRMAGTPIVVENRPGAGTLLAAEYVARAAPDGYTLMYASSSTLITPLINRTSTLDPTRDFDAVVMAQSSPLLLVSRPDFPAKTLGELIELGRQRPGRITISHPGVGGINHLSLAVLMKQTNVEFTLVPYNGNNPSLTALVRGEIDVASDSLFATRTLLESNTIRAIGITSAQRSPTQPNVPTFAETLPGYEVTFWGGFMAPRGTPAPILDRLNTEIDAVLKLPEVVERVKTFGADPVGGSRAHYTKVIAEDWVRWGAVVRETGVTGG</sequence>
<dbReference type="PANTHER" id="PTHR42928:SF5">
    <property type="entry name" value="BLR1237 PROTEIN"/>
    <property type="match status" value="1"/>
</dbReference>
<dbReference type="Gene3D" id="3.40.190.10">
    <property type="entry name" value="Periplasmic binding protein-like II"/>
    <property type="match status" value="1"/>
</dbReference>
<dbReference type="AlphaFoldDB" id="A0A9X0QXG9"/>
<keyword evidence="2" id="KW-0732">Signal</keyword>
<comment type="caution">
    <text evidence="3">The sequence shown here is derived from an EMBL/GenBank/DDBJ whole genome shotgun (WGS) entry which is preliminary data.</text>
</comment>
<dbReference type="Pfam" id="PF03401">
    <property type="entry name" value="TctC"/>
    <property type="match status" value="1"/>
</dbReference>
<dbReference type="Gene3D" id="3.40.190.150">
    <property type="entry name" value="Bordetella uptake gene, domain 1"/>
    <property type="match status" value="1"/>
</dbReference>
<evidence type="ECO:0000313" key="4">
    <source>
        <dbReference type="Proteomes" id="UP000600101"/>
    </source>
</evidence>
<accession>A0A9X0QXG9</accession>
<comment type="similarity">
    <text evidence="1">Belongs to the UPF0065 (bug) family.</text>
</comment>
<dbReference type="SUPFAM" id="SSF53850">
    <property type="entry name" value="Periplasmic binding protein-like II"/>
    <property type="match status" value="1"/>
</dbReference>
<dbReference type="RefSeq" id="WP_186769189.1">
    <property type="nucleotide sequence ID" value="NZ_JACOMF010000003.1"/>
</dbReference>
<dbReference type="PIRSF" id="PIRSF017082">
    <property type="entry name" value="YflP"/>
    <property type="match status" value="1"/>
</dbReference>
<proteinExistence type="inferred from homology"/>
<dbReference type="InterPro" id="IPR042100">
    <property type="entry name" value="Bug_dom1"/>
</dbReference>
<reference evidence="3" key="1">
    <citation type="submission" date="2020-08" db="EMBL/GenBank/DDBJ databases">
        <authorList>
            <person name="Hu Y."/>
            <person name="Nguyen S.V."/>
            <person name="Li F."/>
            <person name="Fanning S."/>
        </authorList>
    </citation>
    <scope>NUCLEOTIDE SEQUENCE</scope>
    <source>
        <strain evidence="3">SYSU D8009</strain>
    </source>
</reference>
<gene>
    <name evidence="3" type="ORF">H7965_03690</name>
</gene>
<dbReference type="PANTHER" id="PTHR42928">
    <property type="entry name" value="TRICARBOXYLATE-BINDING PROTEIN"/>
    <property type="match status" value="1"/>
</dbReference>